<reference evidence="1" key="2">
    <citation type="submission" date="2018-03" db="EMBL/GenBank/DDBJ databases">
        <title>The Triticum urartu genome reveals the dynamic nature of wheat genome evolution.</title>
        <authorList>
            <person name="Ling H."/>
            <person name="Ma B."/>
            <person name="Shi X."/>
            <person name="Liu H."/>
            <person name="Dong L."/>
            <person name="Sun H."/>
            <person name="Cao Y."/>
            <person name="Gao Q."/>
            <person name="Zheng S."/>
            <person name="Li Y."/>
            <person name="Yu Y."/>
            <person name="Du H."/>
            <person name="Qi M."/>
            <person name="Li Y."/>
            <person name="Yu H."/>
            <person name="Cui Y."/>
            <person name="Wang N."/>
            <person name="Chen C."/>
            <person name="Wu H."/>
            <person name="Zhao Y."/>
            <person name="Zhang J."/>
            <person name="Li Y."/>
            <person name="Zhou W."/>
            <person name="Zhang B."/>
            <person name="Hu W."/>
            <person name="Eijk M."/>
            <person name="Tang J."/>
            <person name="Witsenboer H."/>
            <person name="Zhao S."/>
            <person name="Li Z."/>
            <person name="Zhang A."/>
            <person name="Wang D."/>
            <person name="Liang C."/>
        </authorList>
    </citation>
    <scope>NUCLEOTIDE SEQUENCE [LARGE SCALE GENOMIC DNA]</scope>
    <source>
        <strain evidence="1">cv. G1812</strain>
    </source>
</reference>
<evidence type="ECO:0000313" key="1">
    <source>
        <dbReference type="EnsemblPlants" id="TuG1812G0500001107.01.T01"/>
    </source>
</evidence>
<dbReference type="AlphaFoldDB" id="A0A8R7UEI4"/>
<dbReference type="Proteomes" id="UP000015106">
    <property type="component" value="Chromosome 5"/>
</dbReference>
<dbReference type="Gramene" id="TuG1812G0500001107.01.T01">
    <property type="protein sequence ID" value="TuG1812G0500001107.01.T01"/>
    <property type="gene ID" value="TuG1812G0500001107.01"/>
</dbReference>
<reference evidence="2" key="1">
    <citation type="journal article" date="2013" name="Nature">
        <title>Draft genome of the wheat A-genome progenitor Triticum urartu.</title>
        <authorList>
            <person name="Ling H.Q."/>
            <person name="Zhao S."/>
            <person name="Liu D."/>
            <person name="Wang J."/>
            <person name="Sun H."/>
            <person name="Zhang C."/>
            <person name="Fan H."/>
            <person name="Li D."/>
            <person name="Dong L."/>
            <person name="Tao Y."/>
            <person name="Gao C."/>
            <person name="Wu H."/>
            <person name="Li Y."/>
            <person name="Cui Y."/>
            <person name="Guo X."/>
            <person name="Zheng S."/>
            <person name="Wang B."/>
            <person name="Yu K."/>
            <person name="Liang Q."/>
            <person name="Yang W."/>
            <person name="Lou X."/>
            <person name="Chen J."/>
            <person name="Feng M."/>
            <person name="Jian J."/>
            <person name="Zhang X."/>
            <person name="Luo G."/>
            <person name="Jiang Y."/>
            <person name="Liu J."/>
            <person name="Wang Z."/>
            <person name="Sha Y."/>
            <person name="Zhang B."/>
            <person name="Wu H."/>
            <person name="Tang D."/>
            <person name="Shen Q."/>
            <person name="Xue P."/>
            <person name="Zou S."/>
            <person name="Wang X."/>
            <person name="Liu X."/>
            <person name="Wang F."/>
            <person name="Yang Y."/>
            <person name="An X."/>
            <person name="Dong Z."/>
            <person name="Zhang K."/>
            <person name="Zhang X."/>
            <person name="Luo M.C."/>
            <person name="Dvorak J."/>
            <person name="Tong Y."/>
            <person name="Wang J."/>
            <person name="Yang H."/>
            <person name="Li Z."/>
            <person name="Wang D."/>
            <person name="Zhang A."/>
            <person name="Wang J."/>
        </authorList>
    </citation>
    <scope>NUCLEOTIDE SEQUENCE</scope>
    <source>
        <strain evidence="2">cv. G1812</strain>
    </source>
</reference>
<sequence>MSWILKFHPHSDGLDSEVHHELHDLHQGLNTGLFHHKHGRLLDAGVGLEESVYRNWGALACPPSSLELRCASPSQKPCQKWILGLQVL</sequence>
<keyword evidence="2" id="KW-1185">Reference proteome</keyword>
<accession>A0A8R7UEI4</accession>
<protein>
    <submittedName>
        <fullName evidence="1">Uncharacterized protein</fullName>
    </submittedName>
</protein>
<evidence type="ECO:0000313" key="2">
    <source>
        <dbReference type="Proteomes" id="UP000015106"/>
    </source>
</evidence>
<reference evidence="1" key="3">
    <citation type="submission" date="2022-06" db="UniProtKB">
        <authorList>
            <consortium name="EnsemblPlants"/>
        </authorList>
    </citation>
    <scope>IDENTIFICATION</scope>
</reference>
<name>A0A8R7UEI4_TRIUA</name>
<dbReference type="EnsemblPlants" id="TuG1812G0500001107.01.T01">
    <property type="protein sequence ID" value="TuG1812G0500001107.01.T01"/>
    <property type="gene ID" value="TuG1812G0500001107.01"/>
</dbReference>
<organism evidence="1 2">
    <name type="scientific">Triticum urartu</name>
    <name type="common">Red wild einkorn</name>
    <name type="synonym">Crithodium urartu</name>
    <dbReference type="NCBI Taxonomy" id="4572"/>
    <lineage>
        <taxon>Eukaryota</taxon>
        <taxon>Viridiplantae</taxon>
        <taxon>Streptophyta</taxon>
        <taxon>Embryophyta</taxon>
        <taxon>Tracheophyta</taxon>
        <taxon>Spermatophyta</taxon>
        <taxon>Magnoliopsida</taxon>
        <taxon>Liliopsida</taxon>
        <taxon>Poales</taxon>
        <taxon>Poaceae</taxon>
        <taxon>BOP clade</taxon>
        <taxon>Pooideae</taxon>
        <taxon>Triticodae</taxon>
        <taxon>Triticeae</taxon>
        <taxon>Triticinae</taxon>
        <taxon>Triticum</taxon>
    </lineage>
</organism>
<proteinExistence type="predicted"/>